<reference evidence="14 15" key="1">
    <citation type="journal article" date="2013" name="Int. J. Syst. Evol. Microbiol.">
        <title>Ilumatobacter nonamiense sp. nov. and Ilumatobacter coccineum sp. nov., isolated from seashore sand.</title>
        <authorList>
            <person name="Matsumoto A."/>
            <person name="Kasai H."/>
            <person name="Matsuo Y."/>
            <person name="Shizuri Y."/>
            <person name="Ichikawa N."/>
            <person name="Fujita N."/>
            <person name="Omura S."/>
            <person name="Takahashi Y."/>
        </authorList>
    </citation>
    <scope>NUCLEOTIDE SEQUENCE [LARGE SCALE GENOMIC DNA]</scope>
    <source>
        <strain evidence="15">NBRC 103263 / KCTC 29153 / YM16-304</strain>
    </source>
</reference>
<evidence type="ECO:0000256" key="1">
    <source>
        <dbReference type="ARBA" id="ARBA00004771"/>
    </source>
</evidence>
<dbReference type="Pfam" id="PF06974">
    <property type="entry name" value="WS_DGAT_C"/>
    <property type="match status" value="1"/>
</dbReference>
<evidence type="ECO:0000313" key="14">
    <source>
        <dbReference type="EMBL" id="BAN03422.1"/>
    </source>
</evidence>
<evidence type="ECO:0000256" key="11">
    <source>
        <dbReference type="SAM" id="MobiDB-lite"/>
    </source>
</evidence>
<evidence type="ECO:0000259" key="13">
    <source>
        <dbReference type="Pfam" id="PF06974"/>
    </source>
</evidence>
<dbReference type="GO" id="GO:0019432">
    <property type="term" value="P:triglyceride biosynthetic process"/>
    <property type="evidence" value="ECO:0007669"/>
    <property type="project" value="UniProtKB-UniPathway"/>
</dbReference>
<feature type="domain" description="O-acyltransferase WSD1-like N-terminal" evidence="12">
    <location>
        <begin position="22"/>
        <end position="308"/>
    </location>
</feature>
<feature type="region of interest" description="Disordered" evidence="11">
    <location>
        <begin position="1"/>
        <end position="20"/>
    </location>
</feature>
<dbReference type="InterPro" id="IPR023213">
    <property type="entry name" value="CAT-like_dom_sf"/>
</dbReference>
<name>A0A6C7EBP8_ILUCY</name>
<dbReference type="GO" id="GO:0006071">
    <property type="term" value="P:glycerol metabolic process"/>
    <property type="evidence" value="ECO:0007669"/>
    <property type="project" value="UniProtKB-KW"/>
</dbReference>
<dbReference type="InterPro" id="IPR004255">
    <property type="entry name" value="O-acyltransferase_WSD1_N"/>
</dbReference>
<dbReference type="UniPathway" id="UPA00282"/>
<dbReference type="SUPFAM" id="SSF52777">
    <property type="entry name" value="CoA-dependent acyltransferases"/>
    <property type="match status" value="1"/>
</dbReference>
<gene>
    <name evidence="14" type="ORF">YM304_31080</name>
</gene>
<evidence type="ECO:0000256" key="10">
    <source>
        <dbReference type="ARBA" id="ARBA00048109"/>
    </source>
</evidence>
<comment type="catalytic activity">
    <reaction evidence="10">
        <text>an acyl-CoA + a 1,2-diacyl-sn-glycerol = a triacyl-sn-glycerol + CoA</text>
        <dbReference type="Rhea" id="RHEA:10868"/>
        <dbReference type="ChEBI" id="CHEBI:17815"/>
        <dbReference type="ChEBI" id="CHEBI:57287"/>
        <dbReference type="ChEBI" id="CHEBI:58342"/>
        <dbReference type="ChEBI" id="CHEBI:64615"/>
        <dbReference type="EC" id="2.3.1.20"/>
    </reaction>
</comment>
<comment type="similarity">
    <text evidence="3">Belongs to the long-chain O-acyltransferase family.</text>
</comment>
<evidence type="ECO:0000313" key="15">
    <source>
        <dbReference type="Proteomes" id="UP000011863"/>
    </source>
</evidence>
<dbReference type="InterPro" id="IPR045034">
    <property type="entry name" value="O-acyltransferase_WSD1-like"/>
</dbReference>
<evidence type="ECO:0000256" key="2">
    <source>
        <dbReference type="ARBA" id="ARBA00005189"/>
    </source>
</evidence>
<evidence type="ECO:0000256" key="4">
    <source>
        <dbReference type="ARBA" id="ARBA00013244"/>
    </source>
</evidence>
<keyword evidence="15" id="KW-1185">Reference proteome</keyword>
<proteinExistence type="inferred from homology"/>
<dbReference type="GO" id="GO:0001666">
    <property type="term" value="P:response to hypoxia"/>
    <property type="evidence" value="ECO:0007669"/>
    <property type="project" value="TreeGrafter"/>
</dbReference>
<dbReference type="PANTHER" id="PTHR31650:SF1">
    <property type="entry name" value="WAX ESTER SYNTHASE_DIACYLGLYCEROL ACYLTRANSFERASE 4-RELATED"/>
    <property type="match status" value="1"/>
</dbReference>
<evidence type="ECO:0000256" key="7">
    <source>
        <dbReference type="ARBA" id="ARBA00022798"/>
    </source>
</evidence>
<dbReference type="Proteomes" id="UP000011863">
    <property type="component" value="Chromosome"/>
</dbReference>
<dbReference type="EC" id="2.3.1.20" evidence="4"/>
<feature type="region of interest" description="Disordered" evidence="11">
    <location>
        <begin position="494"/>
        <end position="532"/>
    </location>
</feature>
<dbReference type="PANTHER" id="PTHR31650">
    <property type="entry name" value="O-ACYLTRANSFERASE (WSD1-LIKE) FAMILY PROTEIN"/>
    <property type="match status" value="1"/>
</dbReference>
<dbReference type="GO" id="GO:0004144">
    <property type="term" value="F:diacylglycerol O-acyltransferase activity"/>
    <property type="evidence" value="ECO:0007669"/>
    <property type="project" value="UniProtKB-EC"/>
</dbReference>
<evidence type="ECO:0000259" key="12">
    <source>
        <dbReference type="Pfam" id="PF03007"/>
    </source>
</evidence>
<dbReference type="AlphaFoldDB" id="A0A6C7EBP8"/>
<dbReference type="GO" id="GO:0051701">
    <property type="term" value="P:biological process involved in interaction with host"/>
    <property type="evidence" value="ECO:0007669"/>
    <property type="project" value="TreeGrafter"/>
</dbReference>
<keyword evidence="9 14" id="KW-0012">Acyltransferase</keyword>
<dbReference type="EMBL" id="AP012057">
    <property type="protein sequence ID" value="BAN03422.1"/>
    <property type="molecule type" value="Genomic_DNA"/>
</dbReference>
<evidence type="ECO:0000256" key="9">
    <source>
        <dbReference type="ARBA" id="ARBA00023315"/>
    </source>
</evidence>
<dbReference type="Pfam" id="PF03007">
    <property type="entry name" value="WS_DGAT_cat"/>
    <property type="match status" value="1"/>
</dbReference>
<dbReference type="OrthoDB" id="9810950at2"/>
<dbReference type="GO" id="GO:0005886">
    <property type="term" value="C:plasma membrane"/>
    <property type="evidence" value="ECO:0007669"/>
    <property type="project" value="TreeGrafter"/>
</dbReference>
<dbReference type="InterPro" id="IPR009721">
    <property type="entry name" value="O-acyltransferase_WSD1_C"/>
</dbReference>
<dbReference type="GO" id="GO:0071731">
    <property type="term" value="P:response to nitric oxide"/>
    <property type="evidence" value="ECO:0007669"/>
    <property type="project" value="TreeGrafter"/>
</dbReference>
<comment type="pathway">
    <text evidence="2">Lipid metabolism.</text>
</comment>
<organism evidence="14 15">
    <name type="scientific">Ilumatobacter coccineus (strain NBRC 103263 / KCTC 29153 / YM16-304)</name>
    <dbReference type="NCBI Taxonomy" id="1313172"/>
    <lineage>
        <taxon>Bacteria</taxon>
        <taxon>Bacillati</taxon>
        <taxon>Actinomycetota</taxon>
        <taxon>Acidimicrobiia</taxon>
        <taxon>Acidimicrobiales</taxon>
        <taxon>Ilumatobacteraceae</taxon>
        <taxon>Ilumatobacter</taxon>
    </lineage>
</organism>
<protein>
    <recommendedName>
        <fullName evidence="4">diacylglycerol O-acyltransferase</fullName>
        <ecNumber evidence="4">2.3.1.20</ecNumber>
    </recommendedName>
</protein>
<dbReference type="Gene3D" id="3.30.559.10">
    <property type="entry name" value="Chloramphenicol acetyltransferase-like domain"/>
    <property type="match status" value="1"/>
</dbReference>
<keyword evidence="7" id="KW-0319">Glycerol metabolism</keyword>
<keyword evidence="5" id="KW-0444">Lipid biosynthesis</keyword>
<evidence type="ECO:0000256" key="3">
    <source>
        <dbReference type="ARBA" id="ARBA00009587"/>
    </source>
</evidence>
<evidence type="ECO:0000256" key="8">
    <source>
        <dbReference type="ARBA" id="ARBA00023098"/>
    </source>
</evidence>
<evidence type="ECO:0000256" key="6">
    <source>
        <dbReference type="ARBA" id="ARBA00022679"/>
    </source>
</evidence>
<keyword evidence="6 14" id="KW-0808">Transferase</keyword>
<comment type="pathway">
    <text evidence="1">Glycerolipid metabolism; triacylglycerol biosynthesis.</text>
</comment>
<feature type="domain" description="O-acyltransferase WSD1 C-terminal" evidence="13">
    <location>
        <begin position="347"/>
        <end position="488"/>
    </location>
</feature>
<sequence>MNRRQETTMARRERESELSPRMSEHEALMWNIEKDPWLNPSGASVILLDKPLDTERFRRQIRAGIAKTPRLYQRVVPGFARLSTPAWVADAEFDLDAHIREIVLPAPGTQRQLLDLAARLYAEPLDRTRPLWRFVMINGLEGGGSALYTMIHHSVSDGIGQLRISEIYQQLTRDEDAPPPVDLDGIIAEAVAADLGKESGGDLAESPLSALRDSTSHLVRRQIGIGRRIAGELALWPADPSRISNRVDTLLETVSSAVAQLRPSDEERASGSPLWKHRSRHRHLEWVRVPVADLKAAAAVAGGTVNDAFMAGLAEAASRYHLDRGVEIDHVNSSFVLSTRHDSKAGGNAFTPVPVKLPAGPMSIQERMSTITETLAEAKQTASRTGGMTAISGVANLLPISTVTQTARAAASRIDFSTSNLRGAPFEVYCSGAKVLATIPMGPVAGTGANITALSLDGQLDIGIFIDPAAITEPEAFRTAIEASFADMFAAAVPAPRPRKQRAAKKTATKKRAAKKAATKKTAAKKRAATKK</sequence>
<accession>A0A6C7EBP8</accession>
<dbReference type="KEGG" id="aym:YM304_31080"/>
<keyword evidence="8" id="KW-0443">Lipid metabolism</keyword>
<feature type="compositionally biased region" description="Basic residues" evidence="11">
    <location>
        <begin position="497"/>
        <end position="532"/>
    </location>
</feature>
<evidence type="ECO:0000256" key="5">
    <source>
        <dbReference type="ARBA" id="ARBA00022516"/>
    </source>
</evidence>